<organism evidence="1 2">
    <name type="scientific">Pelomonas caseinilytica</name>
    <dbReference type="NCBI Taxonomy" id="2906763"/>
    <lineage>
        <taxon>Bacteria</taxon>
        <taxon>Pseudomonadati</taxon>
        <taxon>Pseudomonadota</taxon>
        <taxon>Betaproteobacteria</taxon>
        <taxon>Burkholderiales</taxon>
        <taxon>Sphaerotilaceae</taxon>
        <taxon>Roseateles</taxon>
    </lineage>
</organism>
<name>A0ABS8X7Q9_9BURK</name>
<evidence type="ECO:0008006" key="3">
    <source>
        <dbReference type="Google" id="ProtNLM"/>
    </source>
</evidence>
<accession>A0ABS8X7Q9</accession>
<evidence type="ECO:0000313" key="1">
    <source>
        <dbReference type="EMBL" id="MCE4536657.1"/>
    </source>
</evidence>
<dbReference type="InterPro" id="IPR036969">
    <property type="entry name" value="Citrate_synthase_sf"/>
</dbReference>
<dbReference type="Proteomes" id="UP001201463">
    <property type="component" value="Unassembled WGS sequence"/>
</dbReference>
<evidence type="ECO:0000313" key="2">
    <source>
        <dbReference type="Proteomes" id="UP001201463"/>
    </source>
</evidence>
<keyword evidence="2" id="KW-1185">Reference proteome</keyword>
<dbReference type="EMBL" id="JAJTWT010000002">
    <property type="protein sequence ID" value="MCE4536657.1"/>
    <property type="molecule type" value="Genomic_DNA"/>
</dbReference>
<dbReference type="RefSeq" id="WP_233390162.1">
    <property type="nucleotide sequence ID" value="NZ_JAJTWT010000002.1"/>
</dbReference>
<protein>
    <recommendedName>
        <fullName evidence="3">Citrate synthase (unknown stereospecificity)</fullName>
    </recommendedName>
</protein>
<dbReference type="SUPFAM" id="SSF48256">
    <property type="entry name" value="Citrate synthase"/>
    <property type="match status" value="1"/>
</dbReference>
<proteinExistence type="predicted"/>
<reference evidence="1 2" key="1">
    <citation type="submission" date="2021-12" db="EMBL/GenBank/DDBJ databases">
        <title>Genome seq of p7.</title>
        <authorList>
            <person name="Seo T."/>
        </authorList>
    </citation>
    <scope>NUCLEOTIDE SEQUENCE [LARGE SCALE GENOMIC DNA]</scope>
    <source>
        <strain evidence="1 2">P7</strain>
    </source>
</reference>
<sequence length="271" mass="29422">MKGPQALLDSVDRMATRMGQAFVGSRAVFRGQDLHAELRHLDWMALYVLGITGRHHGAAQVRLLHALWVCTSYPDARIWNNRAAALAGSARSTPALGIAAALAMSEATIYGGHPYVSSIDFFIRARAHVDAGGALGDFIEAELARGRIYGYGRPIASIDERLPWVLGIARELQLDGGPHLRIALEAEQLLVARSPKLRMNYAALMSALCADLGFSPGEMHHFQVPVFMAGMSPCFIEAAERAPGTVFPLSCEHVAYEGPAPRRWPSTPTQP</sequence>
<comment type="caution">
    <text evidence="1">The sequence shown here is derived from an EMBL/GenBank/DDBJ whole genome shotgun (WGS) entry which is preliminary data.</text>
</comment>
<gene>
    <name evidence="1" type="ORF">LXT12_05265</name>
</gene>